<dbReference type="GO" id="GO:0006310">
    <property type="term" value="P:DNA recombination"/>
    <property type="evidence" value="ECO:0007669"/>
    <property type="project" value="UniProtKB-KW"/>
</dbReference>
<comment type="caution">
    <text evidence="7">The sequence shown here is derived from an EMBL/GenBank/DDBJ whole genome shotgun (WGS) entry which is preliminary data.</text>
</comment>
<dbReference type="InterPro" id="IPR003798">
    <property type="entry name" value="DNA_recombination_RmuC"/>
</dbReference>
<reference evidence="7" key="1">
    <citation type="journal article" date="2014" name="Int. J. Syst. Evol. Microbiol.">
        <title>Complete genome sequence of Corynebacterium casei LMG S-19264T (=DSM 44701T), isolated from a smear-ripened cheese.</title>
        <authorList>
            <consortium name="US DOE Joint Genome Institute (JGI-PGF)"/>
            <person name="Walter F."/>
            <person name="Albersmeier A."/>
            <person name="Kalinowski J."/>
            <person name="Ruckert C."/>
        </authorList>
    </citation>
    <scope>NUCLEOTIDE SEQUENCE</scope>
    <source>
        <strain evidence="7">CGMCC 1.12181</strain>
    </source>
</reference>
<dbReference type="EMBL" id="BMEO01000002">
    <property type="protein sequence ID" value="GGF87568.1"/>
    <property type="molecule type" value="Genomic_DNA"/>
</dbReference>
<proteinExistence type="inferred from homology"/>
<dbReference type="PANTHER" id="PTHR30563">
    <property type="entry name" value="DNA RECOMBINATION PROTEIN RMUC"/>
    <property type="match status" value="1"/>
</dbReference>
<feature type="coiled-coil region" evidence="5">
    <location>
        <begin position="35"/>
        <end position="125"/>
    </location>
</feature>
<evidence type="ECO:0000256" key="1">
    <source>
        <dbReference type="ARBA" id="ARBA00003416"/>
    </source>
</evidence>
<sequence>MQSLLNFTLESPLLSLLSAATTGIILGVLLAYLFVRKERQDKDFLKQQLISAQQDNKQLSDSQLQLNRQHAELGERIKQLQKAASSGEQFEQQYYQLKNQLSTHRARLEEQQNKVREQAEFIKTSSQQLANQFSHIGQKILDEKGQKFTQLNKESLSHLVQPLKQQLTEFQQLINLTTNRQTEQQATLRSEIKQILQLNKVLSEQAENLTKALTAQSKAQGNWGELVLKRLLETAGLTLGREFETEQSFTQNGKRYRPDVLIHLPDEKQLIIDAKVSLTAYERMINSTDEQDQSNQLQLHISSLKNHMNALSEKNYAAIEELNTLGFVVMFVPVEGALMTALQHQPDLLEYAYNQHVIPLAASGLLVTLRTVMRLWQIDKQNKNAQEIASRAGLLIDKFSGFLDDFNEIKDRLNQAQQAWDGANNKLATGRGNLIRQAEQLSELGAKHSKQLPKLDD</sequence>
<evidence type="ECO:0000256" key="2">
    <source>
        <dbReference type="ARBA" id="ARBA00009840"/>
    </source>
</evidence>
<evidence type="ECO:0000313" key="8">
    <source>
        <dbReference type="Proteomes" id="UP000605253"/>
    </source>
</evidence>
<gene>
    <name evidence="7" type="primary">rmuC</name>
    <name evidence="7" type="ORF">GCM10011365_05790</name>
</gene>
<keyword evidence="6" id="KW-1133">Transmembrane helix</keyword>
<protein>
    <submittedName>
        <fullName evidence="7">DNA recombination protein RmuC</fullName>
    </submittedName>
</protein>
<evidence type="ECO:0000313" key="7">
    <source>
        <dbReference type="EMBL" id="GGF87568.1"/>
    </source>
</evidence>
<dbReference type="Pfam" id="PF02646">
    <property type="entry name" value="RmuC"/>
    <property type="match status" value="1"/>
</dbReference>
<evidence type="ECO:0000256" key="3">
    <source>
        <dbReference type="ARBA" id="ARBA00023054"/>
    </source>
</evidence>
<keyword evidence="8" id="KW-1185">Reference proteome</keyword>
<keyword evidence="6" id="KW-0812">Transmembrane</keyword>
<organism evidence="7 8">
    <name type="scientific">Marinicella pacifica</name>
    <dbReference type="NCBI Taxonomy" id="1171543"/>
    <lineage>
        <taxon>Bacteria</taxon>
        <taxon>Pseudomonadati</taxon>
        <taxon>Pseudomonadota</taxon>
        <taxon>Gammaproteobacteria</taxon>
        <taxon>Lysobacterales</taxon>
        <taxon>Marinicellaceae</taxon>
        <taxon>Marinicella</taxon>
    </lineage>
</organism>
<dbReference type="RefSeq" id="WP_188364174.1">
    <property type="nucleotide sequence ID" value="NZ_BAABJF010000032.1"/>
</dbReference>
<comment type="function">
    <text evidence="1">Involved in DNA recombination.</text>
</comment>
<keyword evidence="6" id="KW-0472">Membrane</keyword>
<keyword evidence="3 5" id="KW-0175">Coiled coil</keyword>
<keyword evidence="4" id="KW-0233">DNA recombination</keyword>
<evidence type="ECO:0000256" key="5">
    <source>
        <dbReference type="SAM" id="Coils"/>
    </source>
</evidence>
<dbReference type="Proteomes" id="UP000605253">
    <property type="component" value="Unassembled WGS sequence"/>
</dbReference>
<accession>A0A917FIQ8</accession>
<dbReference type="AlphaFoldDB" id="A0A917FIQ8"/>
<comment type="similarity">
    <text evidence="2">Belongs to the RmuC family.</text>
</comment>
<dbReference type="PANTHER" id="PTHR30563:SF0">
    <property type="entry name" value="DNA RECOMBINATION PROTEIN RMUC"/>
    <property type="match status" value="1"/>
</dbReference>
<feature type="transmembrane region" description="Helical" evidence="6">
    <location>
        <begin position="12"/>
        <end position="35"/>
    </location>
</feature>
<evidence type="ECO:0000256" key="6">
    <source>
        <dbReference type="SAM" id="Phobius"/>
    </source>
</evidence>
<name>A0A917FIQ8_9GAMM</name>
<reference evidence="7" key="2">
    <citation type="submission" date="2020-09" db="EMBL/GenBank/DDBJ databases">
        <authorList>
            <person name="Sun Q."/>
            <person name="Zhou Y."/>
        </authorList>
    </citation>
    <scope>NUCLEOTIDE SEQUENCE</scope>
    <source>
        <strain evidence="7">CGMCC 1.12181</strain>
    </source>
</reference>
<evidence type="ECO:0000256" key="4">
    <source>
        <dbReference type="ARBA" id="ARBA00023172"/>
    </source>
</evidence>